<gene>
    <name evidence="1" type="ORF">COS78_02190</name>
</gene>
<comment type="caution">
    <text evidence="1">The sequence shown here is derived from an EMBL/GenBank/DDBJ whole genome shotgun (WGS) entry which is preliminary data.</text>
</comment>
<dbReference type="SUPFAM" id="SSF81301">
    <property type="entry name" value="Nucleotidyltransferase"/>
    <property type="match status" value="1"/>
</dbReference>
<evidence type="ECO:0000313" key="1">
    <source>
        <dbReference type="EMBL" id="PIU73464.1"/>
    </source>
</evidence>
<dbReference type="InterPro" id="IPR043519">
    <property type="entry name" value="NT_sf"/>
</dbReference>
<dbReference type="AlphaFoldDB" id="A0A2M7AS68"/>
<organism evidence="1 2">
    <name type="scientific">Candidatus Shapirobacteria bacterium CG06_land_8_20_14_3_00_40_12</name>
    <dbReference type="NCBI Taxonomy" id="1974881"/>
    <lineage>
        <taxon>Bacteria</taxon>
        <taxon>Candidatus Shapironibacteriota</taxon>
    </lineage>
</organism>
<dbReference type="Proteomes" id="UP000231407">
    <property type="component" value="Unassembled WGS sequence"/>
</dbReference>
<sequence>MDSLIPFSVQQVLEKIFVDTLPLCIFLYGSMSRGDSVSESDYEIGVIYQKDSKVSRSTLSTYHQFDHLKIYPFSLEDLQNNSLDTPFPGSLYLLQLINNAQVLFGENVFNNINKPVLNSSDLIEVVAFSLGRAYAAVVSSRQNDTIAVIDNLTKSFLYSLQTLVFVKTGKIIYSYHELKNQVSNLNIPAEYAQLASHVFAVRSGEALPDPNLLFKNISFLNQFVMPLARQYK</sequence>
<name>A0A2M7AS68_9BACT</name>
<reference evidence="2" key="1">
    <citation type="submission" date="2017-09" db="EMBL/GenBank/DDBJ databases">
        <title>Depth-based differentiation of microbial function through sediment-hosted aquifers and enrichment of novel symbionts in the deep terrestrial subsurface.</title>
        <authorList>
            <person name="Probst A.J."/>
            <person name="Ladd B."/>
            <person name="Jarett J.K."/>
            <person name="Geller-Mcgrath D.E."/>
            <person name="Sieber C.M.K."/>
            <person name="Emerson J.B."/>
            <person name="Anantharaman K."/>
            <person name="Thomas B.C."/>
            <person name="Malmstrom R."/>
            <person name="Stieglmeier M."/>
            <person name="Klingl A."/>
            <person name="Woyke T."/>
            <person name="Ryan C.M."/>
            <person name="Banfield J.F."/>
        </authorList>
    </citation>
    <scope>NUCLEOTIDE SEQUENCE [LARGE SCALE GENOMIC DNA]</scope>
</reference>
<proteinExistence type="predicted"/>
<evidence type="ECO:0000313" key="2">
    <source>
        <dbReference type="Proteomes" id="UP000231407"/>
    </source>
</evidence>
<protein>
    <submittedName>
        <fullName evidence="1">Uncharacterized protein</fullName>
    </submittedName>
</protein>
<accession>A0A2M7AS68</accession>
<dbReference type="EMBL" id="PEWA01000025">
    <property type="protein sequence ID" value="PIU73464.1"/>
    <property type="molecule type" value="Genomic_DNA"/>
</dbReference>